<gene>
    <name evidence="1" type="ORF">BC643_3847</name>
</gene>
<evidence type="ECO:0000313" key="1">
    <source>
        <dbReference type="EMBL" id="RKD87840.1"/>
    </source>
</evidence>
<sequence length="31" mass="3627">MKFVGPFFKKSFIRTDTPLKKGGYSKKTNQF</sequence>
<dbReference type="EMBL" id="RAPN01000003">
    <property type="protein sequence ID" value="RKD87840.1"/>
    <property type="molecule type" value="Genomic_DNA"/>
</dbReference>
<name>A0A419VXN0_9BACT</name>
<keyword evidence="2" id="KW-1185">Reference proteome</keyword>
<dbReference type="AlphaFoldDB" id="A0A419VXN0"/>
<evidence type="ECO:0000313" key="2">
    <source>
        <dbReference type="Proteomes" id="UP000283387"/>
    </source>
</evidence>
<protein>
    <submittedName>
        <fullName evidence="1">Uncharacterized protein</fullName>
    </submittedName>
</protein>
<organism evidence="1 2">
    <name type="scientific">Mangrovibacterium diazotrophicum</name>
    <dbReference type="NCBI Taxonomy" id="1261403"/>
    <lineage>
        <taxon>Bacteria</taxon>
        <taxon>Pseudomonadati</taxon>
        <taxon>Bacteroidota</taxon>
        <taxon>Bacteroidia</taxon>
        <taxon>Marinilabiliales</taxon>
        <taxon>Prolixibacteraceae</taxon>
        <taxon>Mangrovibacterium</taxon>
    </lineage>
</organism>
<dbReference type="Proteomes" id="UP000283387">
    <property type="component" value="Unassembled WGS sequence"/>
</dbReference>
<reference evidence="1 2" key="1">
    <citation type="submission" date="2018-09" db="EMBL/GenBank/DDBJ databases">
        <title>Genomic Encyclopedia of Archaeal and Bacterial Type Strains, Phase II (KMG-II): from individual species to whole genera.</title>
        <authorList>
            <person name="Goeker M."/>
        </authorList>
    </citation>
    <scope>NUCLEOTIDE SEQUENCE [LARGE SCALE GENOMIC DNA]</scope>
    <source>
        <strain evidence="1 2">DSM 27148</strain>
    </source>
</reference>
<comment type="caution">
    <text evidence="1">The sequence shown here is derived from an EMBL/GenBank/DDBJ whole genome shotgun (WGS) entry which is preliminary data.</text>
</comment>
<proteinExistence type="predicted"/>
<accession>A0A419VXN0</accession>